<feature type="non-terminal residue" evidence="7">
    <location>
        <position position="1"/>
    </location>
</feature>
<comment type="subcellular location">
    <subcellularLocation>
        <location evidence="1">Membrane</location>
        <topology evidence="1">Single-pass membrane protein</topology>
    </subcellularLocation>
</comment>
<dbReference type="PANTHER" id="PTHR13674:SF5">
    <property type="entry name" value="UPF0389 PROTEIN CG9231"/>
    <property type="match status" value="1"/>
</dbReference>
<comment type="similarity">
    <text evidence="2">Belongs to the UPF0389 family.</text>
</comment>
<dbReference type="PANTHER" id="PTHR13674">
    <property type="entry name" value="GROWTH AND TRANSFORMATION-DEPENDENT PROTEIN"/>
    <property type="match status" value="1"/>
</dbReference>
<evidence type="ECO:0000256" key="3">
    <source>
        <dbReference type="ARBA" id="ARBA00022692"/>
    </source>
</evidence>
<keyword evidence="8" id="KW-1185">Reference proteome</keyword>
<keyword evidence="4 6" id="KW-1133">Transmembrane helix</keyword>
<feature type="non-terminal residue" evidence="7">
    <location>
        <position position="173"/>
    </location>
</feature>
<accession>A0A836JL25</accession>
<name>A0A836JL25_9HYME</name>
<protein>
    <submittedName>
        <fullName evidence="7">F162A protein</fullName>
    </submittedName>
</protein>
<evidence type="ECO:0000256" key="1">
    <source>
        <dbReference type="ARBA" id="ARBA00004167"/>
    </source>
</evidence>
<dbReference type="Pfam" id="PF06388">
    <property type="entry name" value="DUF1075"/>
    <property type="match status" value="1"/>
</dbReference>
<sequence length="173" mass="20125">MKTSIKLYTHWILRIARDKHCWCVGDIIRPDRMLSGQFIRNIQLRITRYFTRSSILGEINKVDKIPAQTSNEPTKESVIGTRMHRVTNFDKKILVWVKRYPSIADVPKDVTVDCILSARSKARIKTCNYMIVFTIIGCIGAVLLGKRDAKRGESLFKQREKWLEEIITENKKT</sequence>
<organism evidence="7 8">
    <name type="scientific">Acromyrmex insinuator</name>
    <dbReference type="NCBI Taxonomy" id="230686"/>
    <lineage>
        <taxon>Eukaryota</taxon>
        <taxon>Metazoa</taxon>
        <taxon>Ecdysozoa</taxon>
        <taxon>Arthropoda</taxon>
        <taxon>Hexapoda</taxon>
        <taxon>Insecta</taxon>
        <taxon>Pterygota</taxon>
        <taxon>Neoptera</taxon>
        <taxon>Endopterygota</taxon>
        <taxon>Hymenoptera</taxon>
        <taxon>Apocrita</taxon>
        <taxon>Aculeata</taxon>
        <taxon>Formicoidea</taxon>
        <taxon>Formicidae</taxon>
        <taxon>Myrmicinae</taxon>
        <taxon>Acromyrmex</taxon>
    </lineage>
</organism>
<keyword evidence="5 6" id="KW-0472">Membrane</keyword>
<feature type="transmembrane region" description="Helical" evidence="6">
    <location>
        <begin position="127"/>
        <end position="145"/>
    </location>
</feature>
<dbReference type="AlphaFoldDB" id="A0A836JL25"/>
<evidence type="ECO:0000256" key="4">
    <source>
        <dbReference type="ARBA" id="ARBA00022989"/>
    </source>
</evidence>
<proteinExistence type="inferred from homology"/>
<evidence type="ECO:0000313" key="8">
    <source>
        <dbReference type="Proteomes" id="UP000667349"/>
    </source>
</evidence>
<evidence type="ECO:0000256" key="6">
    <source>
        <dbReference type="SAM" id="Phobius"/>
    </source>
</evidence>
<evidence type="ECO:0000256" key="5">
    <source>
        <dbReference type="ARBA" id="ARBA00023136"/>
    </source>
</evidence>
<dbReference type="Proteomes" id="UP000667349">
    <property type="component" value="Unassembled WGS sequence"/>
</dbReference>
<keyword evidence="3 6" id="KW-0812">Transmembrane</keyword>
<comment type="caution">
    <text evidence="7">The sequence shown here is derived from an EMBL/GenBank/DDBJ whole genome shotgun (WGS) entry which is preliminary data.</text>
</comment>
<evidence type="ECO:0000256" key="2">
    <source>
        <dbReference type="ARBA" id="ARBA00007363"/>
    </source>
</evidence>
<evidence type="ECO:0000313" key="7">
    <source>
        <dbReference type="EMBL" id="KAG5310881.1"/>
    </source>
</evidence>
<dbReference type="InterPro" id="IPR009432">
    <property type="entry name" value="DUF1075"/>
</dbReference>
<dbReference type="GO" id="GO:0016020">
    <property type="term" value="C:membrane"/>
    <property type="evidence" value="ECO:0007669"/>
    <property type="project" value="UniProtKB-SubCell"/>
</dbReference>
<gene>
    <name evidence="7" type="primary">Fam162a</name>
    <name evidence="7" type="ORF">G6Z75_0005476</name>
</gene>
<dbReference type="EMBL" id="JAANHZ010000457">
    <property type="protein sequence ID" value="KAG5310881.1"/>
    <property type="molecule type" value="Genomic_DNA"/>
</dbReference>
<reference evidence="7" key="1">
    <citation type="submission" date="2020-02" db="EMBL/GenBank/DDBJ databases">
        <title>Relaxed selection underlies rapid genomic changes in the transitions from sociality to social parasitism in ants.</title>
        <authorList>
            <person name="Bi X."/>
        </authorList>
    </citation>
    <scope>NUCLEOTIDE SEQUENCE</scope>
    <source>
        <strain evidence="7">BGI-DK2013a</strain>
        <tissue evidence="7">Whole body</tissue>
    </source>
</reference>